<reference evidence="2" key="1">
    <citation type="journal article" date="2021" name="mSystems">
        <title>Bacteria and Archaea Synergistically Convert Glycine Betaine to Biogenic Methane in the Formosa Cold Seep of the South China Sea.</title>
        <authorList>
            <person name="Li L."/>
            <person name="Zhang W."/>
            <person name="Zhang S."/>
            <person name="Song L."/>
            <person name="Sun Q."/>
            <person name="Zhang H."/>
            <person name="Xiang H."/>
            <person name="Dong X."/>
        </authorList>
    </citation>
    <scope>NUCLEOTIDE SEQUENCE</scope>
    <source>
        <strain evidence="2">ZWT</strain>
    </source>
</reference>
<dbReference type="Proteomes" id="UP001056429">
    <property type="component" value="Unassembled WGS sequence"/>
</dbReference>
<dbReference type="InterPro" id="IPR036412">
    <property type="entry name" value="HAD-like_sf"/>
</dbReference>
<dbReference type="InterPro" id="IPR051540">
    <property type="entry name" value="S-2-haloacid_dehalogenase"/>
</dbReference>
<name>A0A9J6P468_9CLOT</name>
<dbReference type="NCBIfam" id="TIGR01549">
    <property type="entry name" value="HAD-SF-IA-v1"/>
    <property type="match status" value="1"/>
</dbReference>
<dbReference type="AlphaFoldDB" id="A0A9J6P468"/>
<dbReference type="PANTHER" id="PTHR43316:SF3">
    <property type="entry name" value="HALOACID DEHALOGENASE, TYPE II (AFU_ORTHOLOGUE AFUA_2G07750)-RELATED"/>
    <property type="match status" value="1"/>
</dbReference>
<dbReference type="Gene3D" id="1.10.150.240">
    <property type="entry name" value="Putative phosphatase, domain 2"/>
    <property type="match status" value="1"/>
</dbReference>
<dbReference type="Gene3D" id="3.40.50.1000">
    <property type="entry name" value="HAD superfamily/HAD-like"/>
    <property type="match status" value="1"/>
</dbReference>
<comment type="caution">
    <text evidence="2">The sequence shown here is derived from an EMBL/GenBank/DDBJ whole genome shotgun (WGS) entry which is preliminary data.</text>
</comment>
<dbReference type="PANTHER" id="PTHR43316">
    <property type="entry name" value="HYDROLASE, HALOACID DELAHOGENASE-RELATED"/>
    <property type="match status" value="1"/>
</dbReference>
<proteinExistence type="predicted"/>
<evidence type="ECO:0000313" key="3">
    <source>
        <dbReference type="Proteomes" id="UP001056429"/>
    </source>
</evidence>
<dbReference type="EMBL" id="JAGSOJ010000004">
    <property type="protein sequence ID" value="MCM1991511.1"/>
    <property type="molecule type" value="Genomic_DNA"/>
</dbReference>
<sequence>MFKVISLDMFQTLVDVNTRRDVIWRKILEDRYTKELQDEYWGTINGYIFQNFHKHSNNNEEFMTIRNIFEIYYEIALKELKSDIVSKTAVNIILEEHGNAEFYDDSIEFIEMAALKSKVCIVSDADKDMIHPILPKINYDKAFISEEYGIYKNTKGTNIFKYVLEHYNVLPEEILHIGDSTSDIMGAKKYGIKTCWINRHGYTKRFEGEADYTVTSLKELGEIIC</sequence>
<evidence type="ECO:0000256" key="1">
    <source>
        <dbReference type="ARBA" id="ARBA00022801"/>
    </source>
</evidence>
<dbReference type="SFLD" id="SFLDG01129">
    <property type="entry name" value="C1.5:_HAD__Beta-PGM__Phosphata"/>
    <property type="match status" value="1"/>
</dbReference>
<dbReference type="InterPro" id="IPR006439">
    <property type="entry name" value="HAD-SF_hydro_IA"/>
</dbReference>
<dbReference type="InterPro" id="IPR023198">
    <property type="entry name" value="PGP-like_dom2"/>
</dbReference>
<dbReference type="GO" id="GO:0016787">
    <property type="term" value="F:hydrolase activity"/>
    <property type="evidence" value="ECO:0007669"/>
    <property type="project" value="UniProtKB-KW"/>
</dbReference>
<dbReference type="RefSeq" id="WP_250860631.1">
    <property type="nucleotide sequence ID" value="NZ_JAGSOJ010000004.1"/>
</dbReference>
<dbReference type="SFLD" id="SFLDS00003">
    <property type="entry name" value="Haloacid_Dehalogenase"/>
    <property type="match status" value="1"/>
</dbReference>
<dbReference type="SUPFAM" id="SSF56784">
    <property type="entry name" value="HAD-like"/>
    <property type="match status" value="1"/>
</dbReference>
<dbReference type="Pfam" id="PF00702">
    <property type="entry name" value="Hydrolase"/>
    <property type="match status" value="1"/>
</dbReference>
<organism evidence="2 3">
    <name type="scientific">Oceanirhabdus seepicola</name>
    <dbReference type="NCBI Taxonomy" id="2828781"/>
    <lineage>
        <taxon>Bacteria</taxon>
        <taxon>Bacillati</taxon>
        <taxon>Bacillota</taxon>
        <taxon>Clostridia</taxon>
        <taxon>Eubacteriales</taxon>
        <taxon>Clostridiaceae</taxon>
        <taxon>Oceanirhabdus</taxon>
    </lineage>
</organism>
<protein>
    <submittedName>
        <fullName evidence="2">HAD family hydrolase</fullName>
    </submittedName>
</protein>
<keyword evidence="1 2" id="KW-0378">Hydrolase</keyword>
<dbReference type="InterPro" id="IPR023214">
    <property type="entry name" value="HAD_sf"/>
</dbReference>
<reference evidence="2" key="2">
    <citation type="submission" date="2021-04" db="EMBL/GenBank/DDBJ databases">
        <authorList>
            <person name="Dong X."/>
        </authorList>
    </citation>
    <scope>NUCLEOTIDE SEQUENCE</scope>
    <source>
        <strain evidence="2">ZWT</strain>
    </source>
</reference>
<keyword evidence="3" id="KW-1185">Reference proteome</keyword>
<accession>A0A9J6P468</accession>
<gene>
    <name evidence="2" type="ORF">KDK92_17385</name>
</gene>
<dbReference type="PRINTS" id="PR00413">
    <property type="entry name" value="HADHALOGNASE"/>
</dbReference>
<evidence type="ECO:0000313" key="2">
    <source>
        <dbReference type="EMBL" id="MCM1991511.1"/>
    </source>
</evidence>